<keyword evidence="1" id="KW-1133">Transmembrane helix</keyword>
<feature type="transmembrane region" description="Helical" evidence="1">
    <location>
        <begin position="12"/>
        <end position="32"/>
    </location>
</feature>
<reference evidence="2 3" key="1">
    <citation type="journal article" date="2019" name="Sci. Rep.">
        <title>Orb-weaving spider Araneus ventricosus genome elucidates the spidroin gene catalogue.</title>
        <authorList>
            <person name="Kono N."/>
            <person name="Nakamura H."/>
            <person name="Ohtoshi R."/>
            <person name="Moran D.A.P."/>
            <person name="Shinohara A."/>
            <person name="Yoshida Y."/>
            <person name="Fujiwara M."/>
            <person name="Mori M."/>
            <person name="Tomita M."/>
            <person name="Arakawa K."/>
        </authorList>
    </citation>
    <scope>NUCLEOTIDE SEQUENCE [LARGE SCALE GENOMIC DNA]</scope>
</reference>
<dbReference type="Proteomes" id="UP000499080">
    <property type="component" value="Unassembled WGS sequence"/>
</dbReference>
<evidence type="ECO:0000313" key="3">
    <source>
        <dbReference type="Proteomes" id="UP000499080"/>
    </source>
</evidence>
<gene>
    <name evidence="2" type="ORF">AVEN_254909_1</name>
</gene>
<name>A0A4Y2RQK4_ARAVE</name>
<dbReference type="EMBL" id="BGPR01017745">
    <property type="protein sequence ID" value="GBN77175.1"/>
    <property type="molecule type" value="Genomic_DNA"/>
</dbReference>
<organism evidence="2 3">
    <name type="scientific">Araneus ventricosus</name>
    <name type="common">Orbweaver spider</name>
    <name type="synonym">Epeira ventricosa</name>
    <dbReference type="NCBI Taxonomy" id="182803"/>
    <lineage>
        <taxon>Eukaryota</taxon>
        <taxon>Metazoa</taxon>
        <taxon>Ecdysozoa</taxon>
        <taxon>Arthropoda</taxon>
        <taxon>Chelicerata</taxon>
        <taxon>Arachnida</taxon>
        <taxon>Araneae</taxon>
        <taxon>Araneomorphae</taxon>
        <taxon>Entelegynae</taxon>
        <taxon>Araneoidea</taxon>
        <taxon>Araneidae</taxon>
        <taxon>Araneus</taxon>
    </lineage>
</organism>
<keyword evidence="1" id="KW-0472">Membrane</keyword>
<proteinExistence type="predicted"/>
<evidence type="ECO:0000313" key="2">
    <source>
        <dbReference type="EMBL" id="GBN77175.1"/>
    </source>
</evidence>
<keyword evidence="1" id="KW-0812">Transmembrane</keyword>
<evidence type="ECO:0000256" key="1">
    <source>
        <dbReference type="SAM" id="Phobius"/>
    </source>
</evidence>
<protein>
    <submittedName>
        <fullName evidence="2">Uncharacterized protein</fullName>
    </submittedName>
</protein>
<keyword evidence="3" id="KW-1185">Reference proteome</keyword>
<dbReference type="AlphaFoldDB" id="A0A4Y2RQK4"/>
<accession>A0A4Y2RQK4</accession>
<comment type="caution">
    <text evidence="2">The sequence shown here is derived from an EMBL/GenBank/DDBJ whole genome shotgun (WGS) entry which is preliminary data.</text>
</comment>
<sequence length="103" mass="11530">MQEYLLLITDLGLTLSLKLFVFTVTCVFFFFLGKNKIQVRGRLSLKVKSGKSDAAFLGIRNNRSWGCGECQKPSEMEVSEIIGILASTGEPLHKWVLGRETAF</sequence>